<dbReference type="PANTHER" id="PTHR42709:SF6">
    <property type="entry name" value="UNDECAPRENYL PHOSPHATE TRANSPORTER A"/>
    <property type="match status" value="1"/>
</dbReference>
<comment type="subcellular location">
    <subcellularLocation>
        <location evidence="1">Cell membrane</location>
        <topology evidence="1">Multi-pass membrane protein</topology>
    </subcellularLocation>
</comment>
<dbReference type="AlphaFoldDB" id="A0A0F8YC94"/>
<feature type="non-terminal residue" evidence="8">
    <location>
        <position position="102"/>
    </location>
</feature>
<dbReference type="InterPro" id="IPR051311">
    <property type="entry name" value="DedA_domain"/>
</dbReference>
<dbReference type="Pfam" id="PF09335">
    <property type="entry name" value="VTT_dom"/>
    <property type="match status" value="1"/>
</dbReference>
<evidence type="ECO:0000256" key="2">
    <source>
        <dbReference type="ARBA" id="ARBA00022475"/>
    </source>
</evidence>
<gene>
    <name evidence="8" type="ORF">LCGC14_2915050</name>
</gene>
<evidence type="ECO:0000313" key="8">
    <source>
        <dbReference type="EMBL" id="KKK71325.1"/>
    </source>
</evidence>
<dbReference type="GO" id="GO:0005886">
    <property type="term" value="C:plasma membrane"/>
    <property type="evidence" value="ECO:0007669"/>
    <property type="project" value="UniProtKB-SubCell"/>
</dbReference>
<sequence>MYFAGVLFKERIMKKTEGKSNFLKKMERIENWFRKYGYKVILINRFLAGARSLVALTAGISEMDGRKVFLLALFSIIFWNRILAFCGYLLGENWGLLIEYIT</sequence>
<comment type="caution">
    <text evidence="8">The sequence shown here is derived from an EMBL/GenBank/DDBJ whole genome shotgun (WGS) entry which is preliminary data.</text>
</comment>
<evidence type="ECO:0000256" key="1">
    <source>
        <dbReference type="ARBA" id="ARBA00004651"/>
    </source>
</evidence>
<feature type="transmembrane region" description="Helical" evidence="6">
    <location>
        <begin position="68"/>
        <end position="90"/>
    </location>
</feature>
<keyword evidence="4 6" id="KW-1133">Transmembrane helix</keyword>
<proteinExistence type="predicted"/>
<organism evidence="8">
    <name type="scientific">marine sediment metagenome</name>
    <dbReference type="NCBI Taxonomy" id="412755"/>
    <lineage>
        <taxon>unclassified sequences</taxon>
        <taxon>metagenomes</taxon>
        <taxon>ecological metagenomes</taxon>
    </lineage>
</organism>
<keyword evidence="2" id="KW-1003">Cell membrane</keyword>
<feature type="domain" description="VTT" evidence="7">
    <location>
        <begin position="1"/>
        <end position="88"/>
    </location>
</feature>
<reference evidence="8" key="1">
    <citation type="journal article" date="2015" name="Nature">
        <title>Complex archaea that bridge the gap between prokaryotes and eukaryotes.</title>
        <authorList>
            <person name="Spang A."/>
            <person name="Saw J.H."/>
            <person name="Jorgensen S.L."/>
            <person name="Zaremba-Niedzwiedzka K."/>
            <person name="Martijn J."/>
            <person name="Lind A.E."/>
            <person name="van Eijk R."/>
            <person name="Schleper C."/>
            <person name="Guy L."/>
            <person name="Ettema T.J."/>
        </authorList>
    </citation>
    <scope>NUCLEOTIDE SEQUENCE</scope>
</reference>
<evidence type="ECO:0000256" key="4">
    <source>
        <dbReference type="ARBA" id="ARBA00022989"/>
    </source>
</evidence>
<evidence type="ECO:0000259" key="7">
    <source>
        <dbReference type="Pfam" id="PF09335"/>
    </source>
</evidence>
<accession>A0A0F8YC94</accession>
<dbReference type="InterPro" id="IPR032816">
    <property type="entry name" value="VTT_dom"/>
</dbReference>
<name>A0A0F8YC94_9ZZZZ</name>
<evidence type="ECO:0000256" key="3">
    <source>
        <dbReference type="ARBA" id="ARBA00022692"/>
    </source>
</evidence>
<dbReference type="PANTHER" id="PTHR42709">
    <property type="entry name" value="ALKALINE PHOSPHATASE LIKE PROTEIN"/>
    <property type="match status" value="1"/>
</dbReference>
<keyword evidence="5 6" id="KW-0472">Membrane</keyword>
<protein>
    <recommendedName>
        <fullName evidence="7">VTT domain-containing protein</fullName>
    </recommendedName>
</protein>
<dbReference type="EMBL" id="LAZR01057791">
    <property type="protein sequence ID" value="KKK71325.1"/>
    <property type="molecule type" value="Genomic_DNA"/>
</dbReference>
<evidence type="ECO:0000256" key="6">
    <source>
        <dbReference type="SAM" id="Phobius"/>
    </source>
</evidence>
<evidence type="ECO:0000256" key="5">
    <source>
        <dbReference type="ARBA" id="ARBA00023136"/>
    </source>
</evidence>
<keyword evidence="3 6" id="KW-0812">Transmembrane</keyword>